<sequence length="132" mass="14764">MDIVVDTSVIIAVIAEETTKQSVVEATTGKSLLAPPSLTWEIGNAFSAMFKRRKCTIKQAIQALHVFQSIPIRYVPIELEDALELCSTYNIYAYDAYILATSIKHKCPLITLDENLVEIAKKLHIETIEVKL</sequence>
<dbReference type="InterPro" id="IPR029060">
    <property type="entry name" value="PIN-like_dom_sf"/>
</dbReference>
<dbReference type="AlphaFoldDB" id="A0A1F7FH66"/>
<accession>A0A1F7FH66</accession>
<dbReference type="Pfam" id="PF01850">
    <property type="entry name" value="PIN"/>
    <property type="match status" value="1"/>
</dbReference>
<dbReference type="Gene3D" id="3.40.50.1010">
    <property type="entry name" value="5'-nuclease"/>
    <property type="match status" value="1"/>
</dbReference>
<proteinExistence type="predicted"/>
<dbReference type="InterPro" id="IPR044153">
    <property type="entry name" value="PIN_Pae0151-like"/>
</dbReference>
<name>A0A1F7FH66_UNCRA</name>
<dbReference type="InterPro" id="IPR051619">
    <property type="entry name" value="TypeII_TA_RNase_PINc/VapC"/>
</dbReference>
<protein>
    <submittedName>
        <fullName evidence="3">Twitching motility protein PilT</fullName>
    </submittedName>
</protein>
<dbReference type="PANTHER" id="PTHR35901">
    <property type="entry name" value="RIBONUCLEASE VAPC3"/>
    <property type="match status" value="1"/>
</dbReference>
<dbReference type="PANTHER" id="PTHR35901:SF1">
    <property type="entry name" value="EXONUCLEASE VAPC9"/>
    <property type="match status" value="1"/>
</dbReference>
<evidence type="ECO:0000313" key="4">
    <source>
        <dbReference type="Proteomes" id="UP000179243"/>
    </source>
</evidence>
<evidence type="ECO:0000256" key="1">
    <source>
        <dbReference type="ARBA" id="ARBA00022842"/>
    </source>
</evidence>
<gene>
    <name evidence="3" type="ORF">A2519_01825</name>
</gene>
<evidence type="ECO:0000313" key="3">
    <source>
        <dbReference type="EMBL" id="OGK05806.1"/>
    </source>
</evidence>
<dbReference type="InterPro" id="IPR002716">
    <property type="entry name" value="PIN_dom"/>
</dbReference>
<organism evidence="3 4">
    <name type="scientific">Candidatus Raymondbacteria bacterium RIFOXYD12_FULL_49_13</name>
    <dbReference type="NCBI Taxonomy" id="1817890"/>
    <lineage>
        <taxon>Bacteria</taxon>
        <taxon>Raymondiibacteriota</taxon>
    </lineage>
</organism>
<evidence type="ECO:0000259" key="2">
    <source>
        <dbReference type="Pfam" id="PF01850"/>
    </source>
</evidence>
<comment type="caution">
    <text evidence="3">The sequence shown here is derived from an EMBL/GenBank/DDBJ whole genome shotgun (WGS) entry which is preliminary data.</text>
</comment>
<dbReference type="EMBL" id="MFYX01000047">
    <property type="protein sequence ID" value="OGK05806.1"/>
    <property type="molecule type" value="Genomic_DNA"/>
</dbReference>
<reference evidence="3 4" key="1">
    <citation type="journal article" date="2016" name="Nat. Commun.">
        <title>Thousands of microbial genomes shed light on interconnected biogeochemical processes in an aquifer system.</title>
        <authorList>
            <person name="Anantharaman K."/>
            <person name="Brown C.T."/>
            <person name="Hug L.A."/>
            <person name="Sharon I."/>
            <person name="Castelle C.J."/>
            <person name="Probst A.J."/>
            <person name="Thomas B.C."/>
            <person name="Singh A."/>
            <person name="Wilkins M.J."/>
            <person name="Karaoz U."/>
            <person name="Brodie E.L."/>
            <person name="Williams K.H."/>
            <person name="Hubbard S.S."/>
            <person name="Banfield J.F."/>
        </authorList>
    </citation>
    <scope>NUCLEOTIDE SEQUENCE [LARGE SCALE GENOMIC DNA]</scope>
</reference>
<dbReference type="Proteomes" id="UP000179243">
    <property type="component" value="Unassembled WGS sequence"/>
</dbReference>
<dbReference type="SUPFAM" id="SSF88723">
    <property type="entry name" value="PIN domain-like"/>
    <property type="match status" value="1"/>
</dbReference>
<keyword evidence="1" id="KW-0460">Magnesium</keyword>
<dbReference type="CDD" id="cd09873">
    <property type="entry name" value="PIN_Pae0151-like"/>
    <property type="match status" value="1"/>
</dbReference>
<feature type="domain" description="PIN" evidence="2">
    <location>
        <begin position="3"/>
        <end position="121"/>
    </location>
</feature>